<dbReference type="Proteomes" id="UP000800041">
    <property type="component" value="Unassembled WGS sequence"/>
</dbReference>
<evidence type="ECO:0000313" key="4">
    <source>
        <dbReference type="Proteomes" id="UP000800041"/>
    </source>
</evidence>
<sequence>MPTPAEIDQIYSTTLLSESYWICSLCRTAQYFQPARKHHPLSTVVCKKCRIPARSSCRIFSNIIKRKKNGTRISPGDPQSAHLGYICCCCGVSWPAILPRSILPLKNRLEEKIAKVFSSSSNQELQTLHFSDLRCDNCAHICCSSCTAFSLSPNHAEASPGKKYSQLLDLTTRDAGPMARAVTSALWPRRAEALPSYPFAQSRLHVLEILDRQAEDVVMFDQELQEAQEKAGKGKENDDSGSDFLFPPRSAFRTIVPLEPAYESWLEEVVGLKKGEGGMGKGKEEDRGDREDCENRKRKKLTKTTAPSGP</sequence>
<reference evidence="3" key="1">
    <citation type="journal article" date="2020" name="Stud. Mycol.">
        <title>101 Dothideomycetes genomes: a test case for predicting lifestyles and emergence of pathogens.</title>
        <authorList>
            <person name="Haridas S."/>
            <person name="Albert R."/>
            <person name="Binder M."/>
            <person name="Bloem J."/>
            <person name="Labutti K."/>
            <person name="Salamov A."/>
            <person name="Andreopoulos B."/>
            <person name="Baker S."/>
            <person name="Barry K."/>
            <person name="Bills G."/>
            <person name="Bluhm B."/>
            <person name="Cannon C."/>
            <person name="Castanera R."/>
            <person name="Culley D."/>
            <person name="Daum C."/>
            <person name="Ezra D."/>
            <person name="Gonzalez J."/>
            <person name="Henrissat B."/>
            <person name="Kuo A."/>
            <person name="Liang C."/>
            <person name="Lipzen A."/>
            <person name="Lutzoni F."/>
            <person name="Magnuson J."/>
            <person name="Mondo S."/>
            <person name="Nolan M."/>
            <person name="Ohm R."/>
            <person name="Pangilinan J."/>
            <person name="Park H.-J."/>
            <person name="Ramirez L."/>
            <person name="Alfaro M."/>
            <person name="Sun H."/>
            <person name="Tritt A."/>
            <person name="Yoshinaga Y."/>
            <person name="Zwiers L.-H."/>
            <person name="Turgeon B."/>
            <person name="Goodwin S."/>
            <person name="Spatafora J."/>
            <person name="Crous P."/>
            <person name="Grigoriev I."/>
        </authorList>
    </citation>
    <scope>NUCLEOTIDE SEQUENCE</scope>
    <source>
        <strain evidence="3">CBS 113979</strain>
    </source>
</reference>
<dbReference type="InterPro" id="IPR058253">
    <property type="entry name" value="Zn_ribbon_double"/>
</dbReference>
<protein>
    <recommendedName>
        <fullName evidence="2">Probable double zinc ribbon domain-containing protein</fullName>
    </recommendedName>
</protein>
<evidence type="ECO:0000259" key="2">
    <source>
        <dbReference type="Pfam" id="PF26652"/>
    </source>
</evidence>
<keyword evidence="4" id="KW-1185">Reference proteome</keyword>
<organism evidence="3 4">
    <name type="scientific">Aulographum hederae CBS 113979</name>
    <dbReference type="NCBI Taxonomy" id="1176131"/>
    <lineage>
        <taxon>Eukaryota</taxon>
        <taxon>Fungi</taxon>
        <taxon>Dikarya</taxon>
        <taxon>Ascomycota</taxon>
        <taxon>Pezizomycotina</taxon>
        <taxon>Dothideomycetes</taxon>
        <taxon>Pleosporomycetidae</taxon>
        <taxon>Aulographales</taxon>
        <taxon>Aulographaceae</taxon>
    </lineage>
</organism>
<proteinExistence type="predicted"/>
<name>A0A6G1H359_9PEZI</name>
<gene>
    <name evidence="3" type="ORF">K402DRAFT_403352</name>
</gene>
<dbReference type="Pfam" id="PF26652">
    <property type="entry name" value="Zn_ribbon_double"/>
    <property type="match status" value="1"/>
</dbReference>
<feature type="domain" description="Probable double zinc ribbon" evidence="2">
    <location>
        <begin position="20"/>
        <end position="96"/>
    </location>
</feature>
<evidence type="ECO:0000313" key="3">
    <source>
        <dbReference type="EMBL" id="KAF1987656.1"/>
    </source>
</evidence>
<dbReference type="AlphaFoldDB" id="A0A6G1H359"/>
<feature type="region of interest" description="Disordered" evidence="1">
    <location>
        <begin position="226"/>
        <end position="246"/>
    </location>
</feature>
<accession>A0A6G1H359</accession>
<evidence type="ECO:0000256" key="1">
    <source>
        <dbReference type="SAM" id="MobiDB-lite"/>
    </source>
</evidence>
<feature type="region of interest" description="Disordered" evidence="1">
    <location>
        <begin position="273"/>
        <end position="310"/>
    </location>
</feature>
<feature type="compositionally biased region" description="Basic and acidic residues" evidence="1">
    <location>
        <begin position="273"/>
        <end position="295"/>
    </location>
</feature>
<dbReference type="EMBL" id="ML977151">
    <property type="protein sequence ID" value="KAF1987656.1"/>
    <property type="molecule type" value="Genomic_DNA"/>
</dbReference>
<feature type="compositionally biased region" description="Basic and acidic residues" evidence="1">
    <location>
        <begin position="227"/>
        <end position="238"/>
    </location>
</feature>